<evidence type="ECO:0000256" key="1">
    <source>
        <dbReference type="SAM" id="MobiDB-lite"/>
    </source>
</evidence>
<feature type="region of interest" description="Disordered" evidence="1">
    <location>
        <begin position="161"/>
        <end position="184"/>
    </location>
</feature>
<accession>A0AAI9ZVG6</accession>
<organism evidence="2 3">
    <name type="scientific">Colletotrichum phormii</name>
    <dbReference type="NCBI Taxonomy" id="359342"/>
    <lineage>
        <taxon>Eukaryota</taxon>
        <taxon>Fungi</taxon>
        <taxon>Dikarya</taxon>
        <taxon>Ascomycota</taxon>
        <taxon>Pezizomycotina</taxon>
        <taxon>Sordariomycetes</taxon>
        <taxon>Hypocreomycetidae</taxon>
        <taxon>Glomerellales</taxon>
        <taxon>Glomerellaceae</taxon>
        <taxon>Colletotrichum</taxon>
        <taxon>Colletotrichum acutatum species complex</taxon>
    </lineage>
</organism>
<evidence type="ECO:0000313" key="3">
    <source>
        <dbReference type="Proteomes" id="UP001243989"/>
    </source>
</evidence>
<dbReference type="Proteomes" id="UP001243989">
    <property type="component" value="Unassembled WGS sequence"/>
</dbReference>
<keyword evidence="3" id="KW-1185">Reference proteome</keyword>
<dbReference type="EMBL" id="JAHMHQ010000008">
    <property type="protein sequence ID" value="KAK1637728.1"/>
    <property type="molecule type" value="Genomic_DNA"/>
</dbReference>
<dbReference type="GeneID" id="85467539"/>
<sequence length="184" mass="20648">MDISQHVHLLKLHSWHNERPRTCSARGILSGVKDKSRVLISHRGKIVSHLSLKMGIWRTLPCYHSSVVGTQYRYLSKGPQGRGSLSFALSPVTDGVCIAPIRRALFVCFTERRERERHLSGIHPRDYGSPPPLWHARPVPKPDVDSIPARMSDMALCQSTLSRTASSPRLELRKQGKNGSIRTA</sequence>
<dbReference type="AlphaFoldDB" id="A0AAI9ZVG6"/>
<proteinExistence type="predicted"/>
<protein>
    <submittedName>
        <fullName evidence="2">Uncharacterized protein</fullName>
    </submittedName>
</protein>
<gene>
    <name evidence="2" type="ORF">BDP81DRAFT_213010</name>
</gene>
<reference evidence="2" key="1">
    <citation type="submission" date="2021-06" db="EMBL/GenBank/DDBJ databases">
        <title>Comparative genomics, transcriptomics and evolutionary studies reveal genomic signatures of adaptation to plant cell wall in hemibiotrophic fungi.</title>
        <authorList>
            <consortium name="DOE Joint Genome Institute"/>
            <person name="Baroncelli R."/>
            <person name="Diaz J.F."/>
            <person name="Benocci T."/>
            <person name="Peng M."/>
            <person name="Battaglia E."/>
            <person name="Haridas S."/>
            <person name="Andreopoulos W."/>
            <person name="Labutti K."/>
            <person name="Pangilinan J."/>
            <person name="Floch G.L."/>
            <person name="Makela M.R."/>
            <person name="Henrissat B."/>
            <person name="Grigoriev I.V."/>
            <person name="Crouch J.A."/>
            <person name="De Vries R.P."/>
            <person name="Sukno S.A."/>
            <person name="Thon M.R."/>
        </authorList>
    </citation>
    <scope>NUCLEOTIDE SEQUENCE</scope>
    <source>
        <strain evidence="2">CBS 102054</strain>
    </source>
</reference>
<comment type="caution">
    <text evidence="2">The sequence shown here is derived from an EMBL/GenBank/DDBJ whole genome shotgun (WGS) entry which is preliminary data.</text>
</comment>
<dbReference type="RefSeq" id="XP_060446335.1">
    <property type="nucleotide sequence ID" value="XM_060582677.1"/>
</dbReference>
<name>A0AAI9ZVG6_9PEZI</name>
<evidence type="ECO:0000313" key="2">
    <source>
        <dbReference type="EMBL" id="KAK1637728.1"/>
    </source>
</evidence>